<comment type="similarity">
    <text evidence="1">Belongs to the carbohydrate kinase PfkB family.</text>
</comment>
<sequence>MSVLVCGSLAYDTLLHFDGAFSDHLLPDQLHKLSVCFKVPRLRREFGGCAGNIVYNLRALGGHPCLLASVGEDFAPYQAHLDALGVDSRLVRTVPGQYTAQCFITSDQADNQITAFHPGAMDNPPAAHPSAAGPLQLAILAPGGPQSTLQLADELSALGVPFMFDPGQELPLFSVEQLHALIARARWLALNDYESELLMQRTGLDVAQLAARVAGLVITRGGQGSDLYADGQHWRVPAAAADAIVDPTGCGDAYRAGLLHGLAQGWPWLDCGRLASVLGAIKIASRGGQNHPLNHDDIRQRYQTAFGEPCPL</sequence>
<proteinExistence type="inferred from homology"/>
<dbReference type="InterPro" id="IPR050306">
    <property type="entry name" value="PfkB_Carbo_kinase"/>
</dbReference>
<accession>A0A318KU75</accession>
<dbReference type="Gene3D" id="3.40.1190.20">
    <property type="match status" value="1"/>
</dbReference>
<dbReference type="InterPro" id="IPR029056">
    <property type="entry name" value="Ribokinase-like"/>
</dbReference>
<dbReference type="SUPFAM" id="SSF53613">
    <property type="entry name" value="Ribokinase-like"/>
    <property type="match status" value="1"/>
</dbReference>
<gene>
    <name evidence="5" type="ORF">DFR34_12127</name>
</gene>
<dbReference type="CDD" id="cd01942">
    <property type="entry name" value="ribokinase_group_A"/>
    <property type="match status" value="1"/>
</dbReference>
<keyword evidence="6" id="KW-1185">Reference proteome</keyword>
<evidence type="ECO:0000259" key="4">
    <source>
        <dbReference type="Pfam" id="PF00294"/>
    </source>
</evidence>
<reference evidence="5 6" key="1">
    <citation type="submission" date="2018-05" db="EMBL/GenBank/DDBJ databases">
        <title>Genomic Encyclopedia of Type Strains, Phase IV (KMG-IV): sequencing the most valuable type-strain genomes for metagenomic binning, comparative biology and taxonomic classification.</title>
        <authorList>
            <person name="Goeker M."/>
        </authorList>
    </citation>
    <scope>NUCLEOTIDE SEQUENCE [LARGE SCALE GENOMIC DNA]</scope>
    <source>
        <strain evidence="5 6">DSM 29661</strain>
    </source>
</reference>
<keyword evidence="2" id="KW-0808">Transferase</keyword>
<evidence type="ECO:0000256" key="3">
    <source>
        <dbReference type="ARBA" id="ARBA00022777"/>
    </source>
</evidence>
<name>A0A318KU75_9NEIS</name>
<feature type="domain" description="Carbohydrate kinase PfkB" evidence="4">
    <location>
        <begin position="36"/>
        <end position="290"/>
    </location>
</feature>
<evidence type="ECO:0000313" key="6">
    <source>
        <dbReference type="Proteomes" id="UP000247555"/>
    </source>
</evidence>
<evidence type="ECO:0000256" key="2">
    <source>
        <dbReference type="ARBA" id="ARBA00022679"/>
    </source>
</evidence>
<organism evidence="5 6">
    <name type="scientific">Rivihabitans pingtungensis</name>
    <dbReference type="NCBI Taxonomy" id="1054498"/>
    <lineage>
        <taxon>Bacteria</taxon>
        <taxon>Pseudomonadati</taxon>
        <taxon>Pseudomonadota</taxon>
        <taxon>Betaproteobacteria</taxon>
        <taxon>Neisseriales</taxon>
        <taxon>Aquaspirillaceae</taxon>
        <taxon>Rivihabitans</taxon>
    </lineage>
</organism>
<protein>
    <submittedName>
        <fullName evidence="5">Adenosine kinase</fullName>
    </submittedName>
</protein>
<dbReference type="RefSeq" id="WP_110391630.1">
    <property type="nucleotide sequence ID" value="NZ_CALCOA010000307.1"/>
</dbReference>
<dbReference type="AlphaFoldDB" id="A0A318KU75"/>
<dbReference type="GO" id="GO:0016301">
    <property type="term" value="F:kinase activity"/>
    <property type="evidence" value="ECO:0007669"/>
    <property type="project" value="UniProtKB-KW"/>
</dbReference>
<dbReference type="EMBL" id="QJKI01000021">
    <property type="protein sequence ID" value="PXX76773.1"/>
    <property type="molecule type" value="Genomic_DNA"/>
</dbReference>
<dbReference type="PANTHER" id="PTHR43085:SF46">
    <property type="entry name" value="ADENOSINE KINASE"/>
    <property type="match status" value="1"/>
</dbReference>
<evidence type="ECO:0000256" key="1">
    <source>
        <dbReference type="ARBA" id="ARBA00010688"/>
    </source>
</evidence>
<comment type="caution">
    <text evidence="5">The sequence shown here is derived from an EMBL/GenBank/DDBJ whole genome shotgun (WGS) entry which is preliminary data.</text>
</comment>
<dbReference type="Pfam" id="PF00294">
    <property type="entry name" value="PfkB"/>
    <property type="match status" value="1"/>
</dbReference>
<keyword evidence="3 5" id="KW-0418">Kinase</keyword>
<dbReference type="PANTHER" id="PTHR43085">
    <property type="entry name" value="HEXOKINASE FAMILY MEMBER"/>
    <property type="match status" value="1"/>
</dbReference>
<dbReference type="InterPro" id="IPR011611">
    <property type="entry name" value="PfkB_dom"/>
</dbReference>
<dbReference type="Proteomes" id="UP000247555">
    <property type="component" value="Unassembled WGS sequence"/>
</dbReference>
<dbReference type="OrthoDB" id="9779730at2"/>
<evidence type="ECO:0000313" key="5">
    <source>
        <dbReference type="EMBL" id="PXX76773.1"/>
    </source>
</evidence>